<keyword evidence="5" id="KW-0285">Flavoprotein</keyword>
<dbReference type="PROSITE" id="PS01280">
    <property type="entry name" value="GIDA_1"/>
    <property type="match status" value="1"/>
</dbReference>
<dbReference type="GO" id="GO:0002098">
    <property type="term" value="P:tRNA wobble uridine modification"/>
    <property type="evidence" value="ECO:0007669"/>
    <property type="project" value="InterPro"/>
</dbReference>
<comment type="similarity">
    <text evidence="3">Belongs to the MnmG family.</text>
</comment>
<comment type="cofactor">
    <cofactor evidence="1">
        <name>FAD</name>
        <dbReference type="ChEBI" id="CHEBI:57692"/>
    </cofactor>
</comment>
<keyword evidence="7" id="KW-0274">FAD</keyword>
<protein>
    <recommendedName>
        <fullName evidence="4">tRNA uridine 5-carboxymethylaminomethyl modification enzyme MnmG</fullName>
    </recommendedName>
    <alternativeName>
        <fullName evidence="10">Glucose-inhibited division protein A</fullName>
    </alternativeName>
</protein>
<dbReference type="Pfam" id="PF01134">
    <property type="entry name" value="GIDA"/>
    <property type="match status" value="1"/>
</dbReference>
<dbReference type="InterPro" id="IPR002218">
    <property type="entry name" value="MnmG-rel"/>
</dbReference>
<evidence type="ECO:0000256" key="8">
    <source>
        <dbReference type="ARBA" id="ARBA00023027"/>
    </source>
</evidence>
<dbReference type="InterPro" id="IPR036188">
    <property type="entry name" value="FAD/NAD-bd_sf"/>
</dbReference>
<reference evidence="12 13" key="1">
    <citation type="submission" date="2020-08" db="EMBL/GenBank/DDBJ databases">
        <title>Acidobacteriota in marine sediments use diverse sulfur dissimilation pathways.</title>
        <authorList>
            <person name="Wasmund K."/>
        </authorList>
    </citation>
    <scope>NUCLEOTIDE SEQUENCE [LARGE SCALE GENOMIC DNA]</scope>
    <source>
        <strain evidence="12">MAG AM4</strain>
    </source>
</reference>
<keyword evidence="6" id="KW-0819">tRNA processing</keyword>
<feature type="domain" description="MnmG N-terminal" evidence="11">
    <location>
        <begin position="7"/>
        <end position="396"/>
    </location>
</feature>
<evidence type="ECO:0000256" key="4">
    <source>
        <dbReference type="ARBA" id="ARBA00020461"/>
    </source>
</evidence>
<evidence type="ECO:0000256" key="5">
    <source>
        <dbReference type="ARBA" id="ARBA00022630"/>
    </source>
</evidence>
<feature type="non-terminal residue" evidence="12">
    <location>
        <position position="469"/>
    </location>
</feature>
<dbReference type="PRINTS" id="PR00411">
    <property type="entry name" value="PNDRDTASEI"/>
</dbReference>
<dbReference type="AlphaFoldDB" id="A0A8J6Y110"/>
<dbReference type="InterPro" id="IPR020595">
    <property type="entry name" value="MnmG-rel_CS"/>
</dbReference>
<comment type="caution">
    <text evidence="12">The sequence shown here is derived from an EMBL/GenBank/DDBJ whole genome shotgun (WGS) entry which is preliminary data.</text>
</comment>
<name>A0A8J6Y110_9BACT</name>
<dbReference type="GO" id="GO:0005829">
    <property type="term" value="C:cytosol"/>
    <property type="evidence" value="ECO:0007669"/>
    <property type="project" value="TreeGrafter"/>
</dbReference>
<dbReference type="EMBL" id="JACXWD010000029">
    <property type="protein sequence ID" value="MBD3868378.1"/>
    <property type="molecule type" value="Genomic_DNA"/>
</dbReference>
<sequence>MSMKRYDVIVVGAGHAGCEAALAAARIGCRTAMVTLKTDAVARMSCNPAIGGLAKGHLVREIDALGGTIGRMADACGIQFRLLNRSRGPAVRGPRAQQDKDRYHEAMLREVLSVPSLELIEDEVVELVVEGGAIRGVLLHNGGELATERVVVTTGTFLRGLMHTGETTTTGGRFGEQAAGRLSLSLTRLGFRMGRFKTGTPPRLVKDSVDLSRFEVQAGDEEPVFFSDTTTTVHLPQIPCHIGATNTAVHEIVRNNLDHCPLYTGALSGTGPRYCPSFEDKVVRFGDRDGHTLYIEPEGLDHPDLYLNGFSTSMPAEIQDRMVHAIKGLEDAVIARHGYAVEYDFVDPTELKPTLETKRVAGLYLAGQINGTTGYEEAAALGLVAGVNAACAVSGMPDFVPARHEAYIGVLLDDLVTRGTTEPYRVFTSRAEYRLLLGVDTATRRLSPHGARIGLLDKTRASTAVTRWQ</sequence>
<dbReference type="PANTHER" id="PTHR11806">
    <property type="entry name" value="GLUCOSE INHIBITED DIVISION PROTEIN A"/>
    <property type="match status" value="1"/>
</dbReference>
<gene>
    <name evidence="12" type="primary">mnmG</name>
    <name evidence="12" type="ORF">IFK94_09660</name>
</gene>
<dbReference type="PANTHER" id="PTHR11806:SF0">
    <property type="entry name" value="PROTEIN MTO1 HOMOLOG, MITOCHONDRIAL"/>
    <property type="match status" value="1"/>
</dbReference>
<evidence type="ECO:0000256" key="6">
    <source>
        <dbReference type="ARBA" id="ARBA00022694"/>
    </source>
</evidence>
<evidence type="ECO:0000313" key="12">
    <source>
        <dbReference type="EMBL" id="MBD3868378.1"/>
    </source>
</evidence>
<comment type="function">
    <text evidence="2">NAD-binding protein involved in the addition of a carboxymethylaminomethyl (cmnm) group at the wobble position (U34) of certain tRNAs, forming tRNA-cmnm(5)s(2)U34.</text>
</comment>
<dbReference type="FunFam" id="3.50.50.60:FF:000002">
    <property type="entry name" value="tRNA uridine 5-carboxymethylaminomethyl modification enzyme MnmG"/>
    <property type="match status" value="1"/>
</dbReference>
<dbReference type="GO" id="GO:0030488">
    <property type="term" value="P:tRNA methylation"/>
    <property type="evidence" value="ECO:0007669"/>
    <property type="project" value="TreeGrafter"/>
</dbReference>
<dbReference type="GO" id="GO:0050660">
    <property type="term" value="F:flavin adenine dinucleotide binding"/>
    <property type="evidence" value="ECO:0007669"/>
    <property type="project" value="InterPro"/>
</dbReference>
<proteinExistence type="inferred from homology"/>
<evidence type="ECO:0000259" key="11">
    <source>
        <dbReference type="Pfam" id="PF01134"/>
    </source>
</evidence>
<comment type="subunit">
    <text evidence="9">Homodimer. Heterotetramer of two MnmE and two MnmG subunits.</text>
</comment>
<evidence type="ECO:0000256" key="7">
    <source>
        <dbReference type="ARBA" id="ARBA00022827"/>
    </source>
</evidence>
<evidence type="ECO:0000313" key="13">
    <source>
        <dbReference type="Proteomes" id="UP000648239"/>
    </source>
</evidence>
<evidence type="ECO:0000256" key="2">
    <source>
        <dbReference type="ARBA" id="ARBA00003717"/>
    </source>
</evidence>
<dbReference type="InterPro" id="IPR004416">
    <property type="entry name" value="MnmG"/>
</dbReference>
<evidence type="ECO:0000256" key="10">
    <source>
        <dbReference type="ARBA" id="ARBA00031800"/>
    </source>
</evidence>
<dbReference type="InterPro" id="IPR040131">
    <property type="entry name" value="MnmG_N"/>
</dbReference>
<evidence type="ECO:0000256" key="1">
    <source>
        <dbReference type="ARBA" id="ARBA00001974"/>
    </source>
</evidence>
<evidence type="ECO:0000256" key="9">
    <source>
        <dbReference type="ARBA" id="ARBA00025948"/>
    </source>
</evidence>
<accession>A0A8J6Y110</accession>
<organism evidence="12 13">
    <name type="scientific">Candidatus Polarisedimenticola svalbardensis</name>
    <dbReference type="NCBI Taxonomy" id="2886004"/>
    <lineage>
        <taxon>Bacteria</taxon>
        <taxon>Pseudomonadati</taxon>
        <taxon>Acidobacteriota</taxon>
        <taxon>Candidatus Polarisedimenticolia</taxon>
        <taxon>Candidatus Polarisedimenticolales</taxon>
        <taxon>Candidatus Polarisedimenticolaceae</taxon>
        <taxon>Candidatus Polarisedimenticola</taxon>
    </lineage>
</organism>
<dbReference type="Proteomes" id="UP000648239">
    <property type="component" value="Unassembled WGS sequence"/>
</dbReference>
<keyword evidence="8" id="KW-0520">NAD</keyword>
<dbReference type="Gene3D" id="3.50.50.60">
    <property type="entry name" value="FAD/NAD(P)-binding domain"/>
    <property type="match status" value="2"/>
</dbReference>
<dbReference type="NCBIfam" id="TIGR00136">
    <property type="entry name" value="mnmG_gidA"/>
    <property type="match status" value="1"/>
</dbReference>
<dbReference type="SUPFAM" id="SSF51905">
    <property type="entry name" value="FAD/NAD(P)-binding domain"/>
    <property type="match status" value="1"/>
</dbReference>
<evidence type="ECO:0000256" key="3">
    <source>
        <dbReference type="ARBA" id="ARBA00007653"/>
    </source>
</evidence>